<feature type="transmembrane region" description="Helical" evidence="1">
    <location>
        <begin position="70"/>
        <end position="95"/>
    </location>
</feature>
<evidence type="ECO:0000313" key="2">
    <source>
        <dbReference type="EMBL" id="TWT85061.1"/>
    </source>
</evidence>
<proteinExistence type="predicted"/>
<gene>
    <name evidence="2" type="ORF">CA13_65430</name>
</gene>
<dbReference type="EMBL" id="SJPJ01000001">
    <property type="protein sequence ID" value="TWT85061.1"/>
    <property type="molecule type" value="Genomic_DNA"/>
</dbReference>
<organism evidence="2 3">
    <name type="scientific">Novipirellula herctigrandis</name>
    <dbReference type="NCBI Taxonomy" id="2527986"/>
    <lineage>
        <taxon>Bacteria</taxon>
        <taxon>Pseudomonadati</taxon>
        <taxon>Planctomycetota</taxon>
        <taxon>Planctomycetia</taxon>
        <taxon>Pirellulales</taxon>
        <taxon>Pirellulaceae</taxon>
        <taxon>Novipirellula</taxon>
    </lineage>
</organism>
<keyword evidence="3" id="KW-1185">Reference proteome</keyword>
<sequence length="145" mass="15851">MQQNNPYQATLLSAPRSSGSRVVISLWWTVYLHSAIALALIYACWMLTTVSLGRPPGFGELPDNVAAHNAVYVLAIPAALLTIAGPFLIPIGLVWGLAQPFGLRAPKEMPTAKRIVCLTTYVVILTIVDAVYSSDPYGAIYWFWD</sequence>
<keyword evidence="1" id="KW-0812">Transmembrane</keyword>
<name>A0A5C5ZDZ1_9BACT</name>
<accession>A0A5C5ZDZ1</accession>
<reference evidence="2 3" key="1">
    <citation type="submission" date="2019-02" db="EMBL/GenBank/DDBJ databases">
        <title>Deep-cultivation of Planctomycetes and their phenomic and genomic characterization uncovers novel biology.</title>
        <authorList>
            <person name="Wiegand S."/>
            <person name="Jogler M."/>
            <person name="Boedeker C."/>
            <person name="Pinto D."/>
            <person name="Vollmers J."/>
            <person name="Rivas-Marin E."/>
            <person name="Kohn T."/>
            <person name="Peeters S.H."/>
            <person name="Heuer A."/>
            <person name="Rast P."/>
            <person name="Oberbeckmann S."/>
            <person name="Bunk B."/>
            <person name="Jeske O."/>
            <person name="Meyerdierks A."/>
            <person name="Storesund J.E."/>
            <person name="Kallscheuer N."/>
            <person name="Luecker S."/>
            <person name="Lage O.M."/>
            <person name="Pohl T."/>
            <person name="Merkel B.J."/>
            <person name="Hornburger P."/>
            <person name="Mueller R.-W."/>
            <person name="Bruemmer F."/>
            <person name="Labrenz M."/>
            <person name="Spormann A.M."/>
            <person name="Op Den Camp H."/>
            <person name="Overmann J."/>
            <person name="Amann R."/>
            <person name="Jetten M.S.M."/>
            <person name="Mascher T."/>
            <person name="Medema M.H."/>
            <person name="Devos D.P."/>
            <person name="Kaster A.-K."/>
            <person name="Ovreas L."/>
            <person name="Rohde M."/>
            <person name="Galperin M.Y."/>
            <person name="Jogler C."/>
        </authorList>
    </citation>
    <scope>NUCLEOTIDE SEQUENCE [LARGE SCALE GENOMIC DNA]</scope>
    <source>
        <strain evidence="2 3">CA13</strain>
    </source>
</reference>
<evidence type="ECO:0000256" key="1">
    <source>
        <dbReference type="SAM" id="Phobius"/>
    </source>
</evidence>
<feature type="transmembrane region" description="Helical" evidence="1">
    <location>
        <begin position="115"/>
        <end position="134"/>
    </location>
</feature>
<protein>
    <submittedName>
        <fullName evidence="2">Uncharacterized protein</fullName>
    </submittedName>
</protein>
<dbReference type="Proteomes" id="UP000315010">
    <property type="component" value="Unassembled WGS sequence"/>
</dbReference>
<feature type="transmembrane region" description="Helical" evidence="1">
    <location>
        <begin position="26"/>
        <end position="50"/>
    </location>
</feature>
<keyword evidence="1" id="KW-0472">Membrane</keyword>
<comment type="caution">
    <text evidence="2">The sequence shown here is derived from an EMBL/GenBank/DDBJ whole genome shotgun (WGS) entry which is preliminary data.</text>
</comment>
<dbReference type="AlphaFoldDB" id="A0A5C5ZDZ1"/>
<keyword evidence="1" id="KW-1133">Transmembrane helix</keyword>
<evidence type="ECO:0000313" key="3">
    <source>
        <dbReference type="Proteomes" id="UP000315010"/>
    </source>
</evidence>